<accession>A0A0A7FWT7</accession>
<dbReference type="EMBL" id="CP006905">
    <property type="protein sequence ID" value="AIY84053.1"/>
    <property type="molecule type" value="Genomic_DNA"/>
</dbReference>
<dbReference type="GO" id="GO:0045454">
    <property type="term" value="P:cell redox homeostasis"/>
    <property type="evidence" value="ECO:0007669"/>
    <property type="project" value="TreeGrafter"/>
</dbReference>
<dbReference type="GeneID" id="60851842"/>
<dbReference type="RefSeq" id="WP_039312717.1">
    <property type="nucleotide sequence ID" value="NZ_CP006905.1"/>
</dbReference>
<dbReference type="InterPro" id="IPR036249">
    <property type="entry name" value="Thioredoxin-like_sf"/>
</dbReference>
<evidence type="ECO:0000313" key="2">
    <source>
        <dbReference type="EMBL" id="AIY84053.1"/>
    </source>
</evidence>
<keyword evidence="3" id="KW-1185">Reference proteome</keyword>
<dbReference type="InterPro" id="IPR014025">
    <property type="entry name" value="Glutaredoxin_subgr"/>
</dbReference>
<evidence type="ECO:0000313" key="3">
    <source>
        <dbReference type="Proteomes" id="UP000030635"/>
    </source>
</evidence>
<dbReference type="OrthoDB" id="9795531at2"/>
<protein>
    <submittedName>
        <fullName evidence="2">Glutaredoxin family protein</fullName>
    </submittedName>
</protein>
<dbReference type="InterPro" id="IPR002109">
    <property type="entry name" value="Glutaredoxin"/>
</dbReference>
<dbReference type="PROSITE" id="PS51354">
    <property type="entry name" value="GLUTAREDOXIN_2"/>
    <property type="match status" value="1"/>
</dbReference>
<organism evidence="2 3">
    <name type="scientific">Clostridium baratii str. Sullivan</name>
    <dbReference type="NCBI Taxonomy" id="1415775"/>
    <lineage>
        <taxon>Bacteria</taxon>
        <taxon>Bacillati</taxon>
        <taxon>Bacillota</taxon>
        <taxon>Clostridia</taxon>
        <taxon>Eubacteriales</taxon>
        <taxon>Clostridiaceae</taxon>
        <taxon>Clostridium</taxon>
    </lineage>
</organism>
<proteinExistence type="predicted"/>
<dbReference type="STRING" id="1561.NPD11_1679"/>
<reference evidence="2 3" key="1">
    <citation type="journal article" date="2015" name="Infect. Genet. Evol.">
        <title>Genomic sequences of six botulinum neurotoxin-producing strains representing three clostridial species illustrate the mobility and diversity of botulinum neurotoxin genes.</title>
        <authorList>
            <person name="Smith T.J."/>
            <person name="Hill K.K."/>
            <person name="Xie G."/>
            <person name="Foley B.T."/>
            <person name="Williamson C.H."/>
            <person name="Foster J.T."/>
            <person name="Johnson S.L."/>
            <person name="Chertkov O."/>
            <person name="Teshima H."/>
            <person name="Gibbons H.S."/>
            <person name="Johnsky L.A."/>
            <person name="Karavis M.A."/>
            <person name="Smith L.A."/>
        </authorList>
    </citation>
    <scope>NUCLEOTIDE SEQUENCE [LARGE SCALE GENOMIC DNA]</scope>
    <source>
        <strain evidence="2">Sullivan</strain>
    </source>
</reference>
<dbReference type="InterPro" id="IPR051548">
    <property type="entry name" value="Grx-like_ET"/>
</dbReference>
<dbReference type="Proteomes" id="UP000030635">
    <property type="component" value="Chromosome"/>
</dbReference>
<dbReference type="HOGENOM" id="CLU_026126_9_3_9"/>
<dbReference type="CDD" id="cd02976">
    <property type="entry name" value="NrdH"/>
    <property type="match status" value="1"/>
</dbReference>
<dbReference type="eggNOG" id="COG0695">
    <property type="taxonomic scope" value="Bacteria"/>
</dbReference>
<dbReference type="Gene3D" id="3.40.30.10">
    <property type="entry name" value="Glutaredoxin"/>
    <property type="match status" value="1"/>
</dbReference>
<feature type="domain" description="Glutaredoxin" evidence="1">
    <location>
        <begin position="2"/>
        <end position="61"/>
    </location>
</feature>
<sequence>MVKIYSTSWCPSCVKAKKYLNMKGIEFEEINVADKHEDRNEVQKVSGQRTVPVLDINGEIIVGFDKRAIDAAIK</sequence>
<dbReference type="GO" id="GO:0009055">
    <property type="term" value="F:electron transfer activity"/>
    <property type="evidence" value="ECO:0007669"/>
    <property type="project" value="TreeGrafter"/>
</dbReference>
<dbReference type="InterPro" id="IPR011911">
    <property type="entry name" value="GlrX_YruB"/>
</dbReference>
<dbReference type="NCBIfam" id="TIGR02196">
    <property type="entry name" value="GlrX_YruB"/>
    <property type="match status" value="1"/>
</dbReference>
<gene>
    <name evidence="2" type="ORF">U729_1315</name>
</gene>
<dbReference type="PANTHER" id="PTHR34386">
    <property type="entry name" value="GLUTAREDOXIN"/>
    <property type="match status" value="1"/>
</dbReference>
<dbReference type="PRINTS" id="PR00160">
    <property type="entry name" value="GLUTAREDOXIN"/>
</dbReference>
<dbReference type="KEGG" id="cbv:U729_1315"/>
<evidence type="ECO:0000259" key="1">
    <source>
        <dbReference type="Pfam" id="PF00462"/>
    </source>
</evidence>
<dbReference type="AlphaFoldDB" id="A0A0A7FWT7"/>
<dbReference type="Pfam" id="PF00462">
    <property type="entry name" value="Glutaredoxin"/>
    <property type="match status" value="1"/>
</dbReference>
<name>A0A0A7FWT7_9CLOT</name>
<dbReference type="SUPFAM" id="SSF52833">
    <property type="entry name" value="Thioredoxin-like"/>
    <property type="match status" value="1"/>
</dbReference>
<dbReference type="PANTHER" id="PTHR34386:SF1">
    <property type="entry name" value="GLUTAREDOXIN-LIKE PROTEIN NRDH"/>
    <property type="match status" value="1"/>
</dbReference>